<dbReference type="InterPro" id="IPR036097">
    <property type="entry name" value="HisK_dim/P_sf"/>
</dbReference>
<feature type="region of interest" description="Disordered" evidence="7">
    <location>
        <begin position="636"/>
        <end position="668"/>
    </location>
</feature>
<dbReference type="eggNOG" id="COG2202">
    <property type="taxonomic scope" value="Bacteria"/>
</dbReference>
<comment type="catalytic activity">
    <reaction evidence="1">
        <text>ATP + protein L-histidine = ADP + protein N-phospho-L-histidine.</text>
        <dbReference type="EC" id="2.7.13.3"/>
    </reaction>
</comment>
<evidence type="ECO:0000256" key="3">
    <source>
        <dbReference type="ARBA" id="ARBA00022553"/>
    </source>
</evidence>
<dbReference type="InterPro" id="IPR001610">
    <property type="entry name" value="PAC"/>
</dbReference>
<dbReference type="NCBIfam" id="TIGR00229">
    <property type="entry name" value="sensory_box"/>
    <property type="match status" value="2"/>
</dbReference>
<evidence type="ECO:0000256" key="1">
    <source>
        <dbReference type="ARBA" id="ARBA00000085"/>
    </source>
</evidence>
<dbReference type="PROSITE" id="PS50113">
    <property type="entry name" value="PAC"/>
    <property type="match status" value="2"/>
</dbReference>
<dbReference type="Proteomes" id="UP000011682">
    <property type="component" value="Unassembled WGS sequence"/>
</dbReference>
<dbReference type="Pfam" id="PF02518">
    <property type="entry name" value="HATPase_c"/>
    <property type="match status" value="1"/>
</dbReference>
<proteinExistence type="predicted"/>
<dbReference type="InterPro" id="IPR052162">
    <property type="entry name" value="Sensor_kinase/Photoreceptor"/>
</dbReference>
<evidence type="ECO:0000256" key="5">
    <source>
        <dbReference type="ARBA" id="ARBA00022777"/>
    </source>
</evidence>
<evidence type="ECO:0000256" key="7">
    <source>
        <dbReference type="SAM" id="MobiDB-lite"/>
    </source>
</evidence>
<dbReference type="InterPro" id="IPR005467">
    <property type="entry name" value="His_kinase_dom"/>
</dbReference>
<evidence type="ECO:0000256" key="4">
    <source>
        <dbReference type="ARBA" id="ARBA00022679"/>
    </source>
</evidence>
<keyword evidence="12" id="KW-1185">Reference proteome</keyword>
<dbReference type="CDD" id="cd00082">
    <property type="entry name" value="HisKA"/>
    <property type="match status" value="1"/>
</dbReference>
<dbReference type="InterPro" id="IPR003661">
    <property type="entry name" value="HisK_dim/P_dom"/>
</dbReference>
<dbReference type="SMART" id="SM00387">
    <property type="entry name" value="HATPase_c"/>
    <property type="match status" value="1"/>
</dbReference>
<dbReference type="AlphaFoldDB" id="S9NSH9"/>
<dbReference type="Gene3D" id="3.30.450.20">
    <property type="entry name" value="PAS domain"/>
    <property type="match status" value="2"/>
</dbReference>
<sequence length="668" mass="74427">MLDWERVDGGKRVNSSGMARLAHTGALHGEYPDPYILFQSVRGETGVLLDFEWTAFNPAAEPWVSAPSRALSAWQGVAGLPEPEVLGAVVEGGAPLGFELHVRRGGEERWFQARAVKQGDGFALWLSDRTEAHERERVLREALERAREALEQEREAREREAYLSLALETAHMVTWEWSEARGSFSLSANAEDFFGAPPEGLGNTVEWLLGRAQPEERVRIAEAFARMRSTAGAHAFQFRGPWPDGTVHTYEVVGQSFHEEGLPLRVLGVAMDITERLRSQEAVRAAEERYRLAALATNDVLWEWLPATGHIYWSEACHRMFGYHPEEMGDVSWWAEQVHPLDRERVVGSLHRLVAEGGESWTAEYRFRSKDGTYVDVLDRGRAARDARGGVQRMIGSIMDITERKRALERMAEEARFRERFIGILGHDLRSPLHAIALSARELGRRGVPVLHQRLLQRIETSAARMGNMISDILDLTRARLAGRIPLHLSVTGLPQVCQQVVEEMMAVHPERTLLLDIEGACEGVWDFERLAQVVSNLVGNALEHTPLDTPVRVRCRDEGAGWRVLEISNRGTPIPSHLLDTLFDPFRQAGPARTGRGSGLGLGLYIVQQLVLAHQGTVSVCSTAEDGTTFTVRLPRDSQDAPAAEPEAPQGMGTAAFQPRSQECPTE</sequence>
<keyword evidence="6" id="KW-0175">Coiled coil</keyword>
<dbReference type="InterPro" id="IPR013655">
    <property type="entry name" value="PAS_fold_3"/>
</dbReference>
<evidence type="ECO:0000259" key="10">
    <source>
        <dbReference type="PROSITE" id="PS50113"/>
    </source>
</evidence>
<feature type="domain" description="PAS" evidence="9">
    <location>
        <begin position="311"/>
        <end position="357"/>
    </location>
</feature>
<keyword evidence="5" id="KW-0418">Kinase</keyword>
<dbReference type="SMART" id="SM00091">
    <property type="entry name" value="PAS"/>
    <property type="match status" value="2"/>
</dbReference>
<keyword evidence="4" id="KW-0808">Transferase</keyword>
<feature type="domain" description="PAC" evidence="10">
    <location>
        <begin position="361"/>
        <end position="413"/>
    </location>
</feature>
<dbReference type="SMART" id="SM00388">
    <property type="entry name" value="HisKA"/>
    <property type="match status" value="1"/>
</dbReference>
<feature type="domain" description="Histidine kinase" evidence="8">
    <location>
        <begin position="424"/>
        <end position="639"/>
    </location>
</feature>
<dbReference type="InterPro" id="IPR036890">
    <property type="entry name" value="HATPase_C_sf"/>
</dbReference>
<dbReference type="SUPFAM" id="SSF55785">
    <property type="entry name" value="PYP-like sensor domain (PAS domain)"/>
    <property type="match status" value="2"/>
</dbReference>
<dbReference type="Pfam" id="PF08447">
    <property type="entry name" value="PAS_3"/>
    <property type="match status" value="2"/>
</dbReference>
<accession>S9NSH9</accession>
<dbReference type="InterPro" id="IPR003594">
    <property type="entry name" value="HATPase_dom"/>
</dbReference>
<feature type="domain" description="PAC" evidence="10">
    <location>
        <begin position="234"/>
        <end position="285"/>
    </location>
</feature>
<organism evidence="11 12">
    <name type="scientific">Cystobacter fuscus (strain ATCC 25194 / DSM 2262 / NBRC 100088 / M29)</name>
    <dbReference type="NCBI Taxonomy" id="1242864"/>
    <lineage>
        <taxon>Bacteria</taxon>
        <taxon>Pseudomonadati</taxon>
        <taxon>Myxococcota</taxon>
        <taxon>Myxococcia</taxon>
        <taxon>Myxococcales</taxon>
        <taxon>Cystobacterineae</taxon>
        <taxon>Archangiaceae</taxon>
        <taxon>Cystobacter</taxon>
    </lineage>
</organism>
<gene>
    <name evidence="11" type="ORF">D187_009571</name>
</gene>
<dbReference type="Pfam" id="PF00512">
    <property type="entry name" value="HisKA"/>
    <property type="match status" value="1"/>
</dbReference>
<evidence type="ECO:0000313" key="11">
    <source>
        <dbReference type="EMBL" id="EPX55065.1"/>
    </source>
</evidence>
<evidence type="ECO:0000259" key="8">
    <source>
        <dbReference type="PROSITE" id="PS50109"/>
    </source>
</evidence>
<dbReference type="SMART" id="SM00086">
    <property type="entry name" value="PAC"/>
    <property type="match status" value="2"/>
</dbReference>
<dbReference type="EC" id="2.7.13.3" evidence="2"/>
<dbReference type="PRINTS" id="PR00344">
    <property type="entry name" value="BCTRLSENSOR"/>
</dbReference>
<dbReference type="SUPFAM" id="SSF55874">
    <property type="entry name" value="ATPase domain of HSP90 chaperone/DNA topoisomerase II/histidine kinase"/>
    <property type="match status" value="1"/>
</dbReference>
<dbReference type="CDD" id="cd00130">
    <property type="entry name" value="PAS"/>
    <property type="match status" value="1"/>
</dbReference>
<dbReference type="PROSITE" id="PS50109">
    <property type="entry name" value="HIS_KIN"/>
    <property type="match status" value="1"/>
</dbReference>
<evidence type="ECO:0000259" key="9">
    <source>
        <dbReference type="PROSITE" id="PS50112"/>
    </source>
</evidence>
<dbReference type="Gene3D" id="3.30.565.10">
    <property type="entry name" value="Histidine kinase-like ATPase, C-terminal domain"/>
    <property type="match status" value="1"/>
</dbReference>
<dbReference type="InterPro" id="IPR035965">
    <property type="entry name" value="PAS-like_dom_sf"/>
</dbReference>
<reference evidence="11" key="1">
    <citation type="submission" date="2013-05" db="EMBL/GenBank/DDBJ databases">
        <title>Genome assembly of Cystobacter fuscus DSM 2262.</title>
        <authorList>
            <person name="Sharma G."/>
            <person name="Khatri I."/>
            <person name="Kaur C."/>
            <person name="Mayilraj S."/>
            <person name="Subramanian S."/>
        </authorList>
    </citation>
    <scope>NUCLEOTIDE SEQUENCE [LARGE SCALE GENOMIC DNA]</scope>
    <source>
        <strain evidence="11">DSM 2262</strain>
    </source>
</reference>
<dbReference type="Gene3D" id="1.10.287.130">
    <property type="match status" value="1"/>
</dbReference>
<comment type="caution">
    <text evidence="11">The sequence shown here is derived from an EMBL/GenBank/DDBJ whole genome shotgun (WGS) entry which is preliminary data.</text>
</comment>
<protein>
    <recommendedName>
        <fullName evidence="2">histidine kinase</fullName>
        <ecNumber evidence="2">2.7.13.3</ecNumber>
    </recommendedName>
</protein>
<evidence type="ECO:0000256" key="6">
    <source>
        <dbReference type="SAM" id="Coils"/>
    </source>
</evidence>
<keyword evidence="3" id="KW-0597">Phosphoprotein</keyword>
<dbReference type="EMBL" id="ANAH02000074">
    <property type="protein sequence ID" value="EPX55065.1"/>
    <property type="molecule type" value="Genomic_DNA"/>
</dbReference>
<dbReference type="InterPro" id="IPR004358">
    <property type="entry name" value="Sig_transdc_His_kin-like_C"/>
</dbReference>
<name>S9NSH9_CYSF2</name>
<dbReference type="PANTHER" id="PTHR43304:SF1">
    <property type="entry name" value="PAC DOMAIN-CONTAINING PROTEIN"/>
    <property type="match status" value="1"/>
</dbReference>
<dbReference type="PROSITE" id="PS50112">
    <property type="entry name" value="PAS"/>
    <property type="match status" value="1"/>
</dbReference>
<feature type="coiled-coil region" evidence="6">
    <location>
        <begin position="132"/>
        <end position="160"/>
    </location>
</feature>
<dbReference type="GO" id="GO:0000155">
    <property type="term" value="F:phosphorelay sensor kinase activity"/>
    <property type="evidence" value="ECO:0007669"/>
    <property type="project" value="InterPro"/>
</dbReference>
<evidence type="ECO:0000313" key="12">
    <source>
        <dbReference type="Proteomes" id="UP000011682"/>
    </source>
</evidence>
<dbReference type="PANTHER" id="PTHR43304">
    <property type="entry name" value="PHYTOCHROME-LIKE PROTEIN CPH1"/>
    <property type="match status" value="1"/>
</dbReference>
<dbReference type="SUPFAM" id="SSF47384">
    <property type="entry name" value="Homodimeric domain of signal transducing histidine kinase"/>
    <property type="match status" value="1"/>
</dbReference>
<evidence type="ECO:0000256" key="2">
    <source>
        <dbReference type="ARBA" id="ARBA00012438"/>
    </source>
</evidence>
<dbReference type="InterPro" id="IPR000700">
    <property type="entry name" value="PAS-assoc_C"/>
</dbReference>
<dbReference type="eggNOG" id="COG2205">
    <property type="taxonomic scope" value="Bacteria"/>
</dbReference>
<dbReference type="InterPro" id="IPR000014">
    <property type="entry name" value="PAS"/>
</dbReference>